<evidence type="ECO:0000313" key="1">
    <source>
        <dbReference type="EMBL" id="KKB11479.1"/>
    </source>
</evidence>
<dbReference type="AlphaFoldDB" id="A0A0F5FRG5"/>
<dbReference type="Proteomes" id="UP000033632">
    <property type="component" value="Unassembled WGS sequence"/>
</dbReference>
<organism evidence="1 2">
    <name type="scientific">Devosia geojensis</name>
    <dbReference type="NCBI Taxonomy" id="443610"/>
    <lineage>
        <taxon>Bacteria</taxon>
        <taxon>Pseudomonadati</taxon>
        <taxon>Pseudomonadota</taxon>
        <taxon>Alphaproteobacteria</taxon>
        <taxon>Hyphomicrobiales</taxon>
        <taxon>Devosiaceae</taxon>
        <taxon>Devosia</taxon>
    </lineage>
</organism>
<dbReference type="PATRIC" id="fig|443610.3.peg.757"/>
<gene>
    <name evidence="1" type="ORF">VE25_12580</name>
</gene>
<dbReference type="Pfam" id="PF06776">
    <property type="entry name" value="IalB"/>
    <property type="match status" value="1"/>
</dbReference>
<sequence>MGEALQIAQAPQGAPAITLPNGASSITETFNDWTVNCAVQNDRKICATSQAQGNRQTGQQVFAIELYASQDGASNGILILPFGLDIQTPVALRVGEQALGSGAEFTTCMPGGCIVPIAFPQAELDVLKRGATLTVTARSASAGSEPAEFVVSLSGFTAAIDRVDQLAQ</sequence>
<dbReference type="Gene3D" id="2.60.40.1880">
    <property type="entry name" value="Invasion associated locus B (IalB) protein"/>
    <property type="match status" value="1"/>
</dbReference>
<dbReference type="EMBL" id="JZEX01000116">
    <property type="protein sequence ID" value="KKB11479.1"/>
    <property type="molecule type" value="Genomic_DNA"/>
</dbReference>
<reference evidence="1 2" key="1">
    <citation type="submission" date="2015-03" db="EMBL/GenBank/DDBJ databases">
        <authorList>
            <person name="Hassan Y.I."/>
            <person name="Lepp D."/>
            <person name="Li X.-Z."/>
            <person name="Zhou T."/>
        </authorList>
    </citation>
    <scope>NUCLEOTIDE SEQUENCE [LARGE SCALE GENOMIC DNA]</scope>
    <source>
        <strain evidence="1 2">BD-c194</strain>
    </source>
</reference>
<keyword evidence="2" id="KW-1185">Reference proteome</keyword>
<protein>
    <recommendedName>
        <fullName evidence="3">Invasion protein</fullName>
    </recommendedName>
</protein>
<dbReference type="InterPro" id="IPR038696">
    <property type="entry name" value="IalB_sf"/>
</dbReference>
<comment type="caution">
    <text evidence="1">The sequence shown here is derived from an EMBL/GenBank/DDBJ whole genome shotgun (WGS) entry which is preliminary data.</text>
</comment>
<proteinExistence type="predicted"/>
<dbReference type="InterPro" id="IPR010642">
    <property type="entry name" value="Invasion_prot_B"/>
</dbReference>
<name>A0A0F5FRG5_9HYPH</name>
<evidence type="ECO:0000313" key="2">
    <source>
        <dbReference type="Proteomes" id="UP000033632"/>
    </source>
</evidence>
<evidence type="ECO:0008006" key="3">
    <source>
        <dbReference type="Google" id="ProtNLM"/>
    </source>
</evidence>
<accession>A0A0F5FRG5</accession>